<accession>A0A498KFR7</accession>
<evidence type="ECO:0000313" key="5">
    <source>
        <dbReference type="EMBL" id="RXI06478.1"/>
    </source>
</evidence>
<evidence type="ECO:0000256" key="1">
    <source>
        <dbReference type="ARBA" id="ARBA00023125"/>
    </source>
</evidence>
<keyword evidence="2" id="KW-0863">Zinc-finger</keyword>
<comment type="caution">
    <text evidence="5">The sequence shown here is derived from an EMBL/GenBank/DDBJ whole genome shotgun (WGS) entry which is preliminary data.</text>
</comment>
<dbReference type="PROSITE" id="PS50103">
    <property type="entry name" value="ZF_C3H1"/>
    <property type="match status" value="1"/>
</dbReference>
<dbReference type="GO" id="GO:0008270">
    <property type="term" value="F:zinc ion binding"/>
    <property type="evidence" value="ECO:0007669"/>
    <property type="project" value="UniProtKB-KW"/>
</dbReference>
<keyword evidence="1" id="KW-0238">DNA-binding</keyword>
<dbReference type="AlphaFoldDB" id="A0A498KFR7"/>
<keyword evidence="2" id="KW-0862">Zinc</keyword>
<reference evidence="5 6" key="1">
    <citation type="submission" date="2018-10" db="EMBL/GenBank/DDBJ databases">
        <title>A high-quality apple genome assembly.</title>
        <authorList>
            <person name="Hu J."/>
        </authorList>
    </citation>
    <scope>NUCLEOTIDE SEQUENCE [LARGE SCALE GENOMIC DNA]</scope>
    <source>
        <strain evidence="6">cv. HFTH1</strain>
        <tissue evidence="5">Young leaf</tissue>
    </source>
</reference>
<dbReference type="InterPro" id="IPR000571">
    <property type="entry name" value="Znf_CCCH"/>
</dbReference>
<dbReference type="EMBL" id="RDQH01000328">
    <property type="protein sequence ID" value="RXI06478.1"/>
    <property type="molecule type" value="Genomic_DNA"/>
</dbReference>
<dbReference type="Proteomes" id="UP000290289">
    <property type="component" value="Chromosome 2"/>
</dbReference>
<evidence type="ECO:0000313" key="6">
    <source>
        <dbReference type="Proteomes" id="UP000290289"/>
    </source>
</evidence>
<keyword evidence="6" id="KW-1185">Reference proteome</keyword>
<name>A0A498KFR7_MALDO</name>
<gene>
    <name evidence="5" type="ORF">DVH24_018520</name>
</gene>
<proteinExistence type="predicted"/>
<organism evidence="5 6">
    <name type="scientific">Malus domestica</name>
    <name type="common">Apple</name>
    <name type="synonym">Pyrus malus</name>
    <dbReference type="NCBI Taxonomy" id="3750"/>
    <lineage>
        <taxon>Eukaryota</taxon>
        <taxon>Viridiplantae</taxon>
        <taxon>Streptophyta</taxon>
        <taxon>Embryophyta</taxon>
        <taxon>Tracheophyta</taxon>
        <taxon>Spermatophyta</taxon>
        <taxon>Magnoliopsida</taxon>
        <taxon>eudicotyledons</taxon>
        <taxon>Gunneridae</taxon>
        <taxon>Pentapetalae</taxon>
        <taxon>rosids</taxon>
        <taxon>fabids</taxon>
        <taxon>Rosales</taxon>
        <taxon>Rosaceae</taxon>
        <taxon>Amygdaloideae</taxon>
        <taxon>Maleae</taxon>
        <taxon>Malus</taxon>
    </lineage>
</organism>
<protein>
    <recommendedName>
        <fullName evidence="4">C3H1-type domain-containing protein</fullName>
    </recommendedName>
</protein>
<evidence type="ECO:0000259" key="4">
    <source>
        <dbReference type="PROSITE" id="PS50103"/>
    </source>
</evidence>
<evidence type="ECO:0000256" key="2">
    <source>
        <dbReference type="PROSITE-ProRule" id="PRU00723"/>
    </source>
</evidence>
<feature type="domain" description="C3H1-type" evidence="4">
    <location>
        <begin position="435"/>
        <end position="463"/>
    </location>
</feature>
<dbReference type="PANTHER" id="PTHR33400:SF9">
    <property type="entry name" value="C3H1-TYPE DOMAIN-CONTAINING PROTEIN"/>
    <property type="match status" value="1"/>
</dbReference>
<evidence type="ECO:0000256" key="3">
    <source>
        <dbReference type="SAM" id="MobiDB-lite"/>
    </source>
</evidence>
<dbReference type="GO" id="GO:0003677">
    <property type="term" value="F:DNA binding"/>
    <property type="evidence" value="ECO:0007669"/>
    <property type="project" value="UniProtKB-KW"/>
</dbReference>
<dbReference type="PANTHER" id="PTHR33400">
    <property type="entry name" value="ZINC FINGER CCCH DOMAIN-CONTAINING PROTEIN 6-RELATED"/>
    <property type="match status" value="1"/>
</dbReference>
<feature type="zinc finger region" description="C3H1-type" evidence="2">
    <location>
        <begin position="435"/>
        <end position="463"/>
    </location>
</feature>
<keyword evidence="2" id="KW-0479">Metal-binding</keyword>
<sequence length="490" mass="53202">MNLKRSRKSSSVSWASGADLRQVKLFSSEDYPVAVGVKHQKHLQPKASYKSRSVPTEHVFPPGFERPVSVCQTKVELPPIPRIQWKCPSKFVVNDAWQVAAGEESEEVKAQKLRGMRVLEAVYPRLSAIPPNPSVSLDVKAERYDDSLTPSVPLIPIEEMEEESQDLPSSDMELDSDVECRPPALPQGLSASRGPASKCNPPQQIAGDQPSLENSPSQNADVTAAASVALTAIVKSTEKGSLIDTDLLIKILNDPKMIQKLINEPGSLANAEVAPTNSFAAPMSKTTTPSVPSSLPKSDMLTTAGGKFFPMAGTVNAISLQPGNVQTSGLNRPAPSPPVSVPQSNFGVLPRQPNQTQAQTPTLGAMTYPNRAQPPAFLVKEAPLPPAKNMNYYKNLIMQHGVEKQDIAQKQIGNKFNLLKDMKMVQNFKPGQKKPKNLKQCKYFKGSNGCRNGVNCKFQHDVPFELGSGNFFGGHIAKRAKPDGVNTLRI</sequence>
<feature type="region of interest" description="Disordered" evidence="3">
    <location>
        <begin position="150"/>
        <end position="219"/>
    </location>
</feature>